<keyword evidence="12" id="KW-1185">Reference proteome</keyword>
<feature type="site" description="Involved in the stabilization of negative charge on the oxyanion by the formation of the oxyanion hole" evidence="10">
    <location>
        <position position="115"/>
    </location>
</feature>
<dbReference type="RefSeq" id="WP_035313409.1">
    <property type="nucleotide sequence ID" value="NZ_AODH01000009.1"/>
</dbReference>
<accession>W7CYG9</accession>
<dbReference type="NCBIfam" id="NF003802">
    <property type="entry name" value="PRK05388.1"/>
    <property type="match status" value="1"/>
</dbReference>
<dbReference type="UniPathway" id="UPA00068">
    <property type="reaction ID" value="UER00106"/>
</dbReference>
<dbReference type="EMBL" id="AODH01000009">
    <property type="protein sequence ID" value="EUJ41795.1"/>
    <property type="molecule type" value="Genomic_DNA"/>
</dbReference>
<dbReference type="GO" id="GO:0006526">
    <property type="term" value="P:L-arginine biosynthetic process"/>
    <property type="evidence" value="ECO:0007669"/>
    <property type="project" value="UniProtKB-UniRule"/>
</dbReference>
<dbReference type="GO" id="GO:0004358">
    <property type="term" value="F:L-glutamate N-acetyltransferase activity, acting on acetyl-L-ornithine as donor"/>
    <property type="evidence" value="ECO:0007669"/>
    <property type="project" value="UniProtKB-UniRule"/>
</dbReference>
<feature type="binding site" evidence="10">
    <location>
        <position position="395"/>
    </location>
    <ligand>
        <name>substrate</name>
    </ligand>
</feature>
<gene>
    <name evidence="10 11" type="primary">argJ</name>
    <name evidence="11" type="ORF">BCAMP_02910</name>
</gene>
<dbReference type="FunFam" id="3.60.70.12:FF:000001">
    <property type="entry name" value="Arginine biosynthesis bifunctional protein ArgJ, chloroplastic"/>
    <property type="match status" value="1"/>
</dbReference>
<dbReference type="PANTHER" id="PTHR23100">
    <property type="entry name" value="ARGININE BIOSYNTHESIS BIFUNCTIONAL PROTEIN ARGJ"/>
    <property type="match status" value="1"/>
</dbReference>
<comment type="pathway">
    <text evidence="10">Amino-acid biosynthesis; L-arginine biosynthesis; L-ornithine and N-acetyl-L-glutamate from L-glutamate and N(2)-acetyl-L-ornithine (cyclic): step 1/1.</text>
</comment>
<dbReference type="OrthoDB" id="9804242at2"/>
<evidence type="ECO:0000256" key="5">
    <source>
        <dbReference type="ARBA" id="ARBA00022679"/>
    </source>
</evidence>
<feature type="binding site" evidence="10">
    <location>
        <position position="272"/>
    </location>
    <ligand>
        <name>substrate</name>
    </ligand>
</feature>
<organism evidence="11 12">
    <name type="scientific">Brochothrix campestris FSL F6-1037</name>
    <dbReference type="NCBI Taxonomy" id="1265861"/>
    <lineage>
        <taxon>Bacteria</taxon>
        <taxon>Bacillati</taxon>
        <taxon>Bacillota</taxon>
        <taxon>Bacilli</taxon>
        <taxon>Bacillales</taxon>
        <taxon>Listeriaceae</taxon>
        <taxon>Brochothrix</taxon>
    </lineage>
</organism>
<keyword evidence="3 10" id="KW-0055">Arginine biosynthesis</keyword>
<evidence type="ECO:0000256" key="7">
    <source>
        <dbReference type="ARBA" id="ARBA00023268"/>
    </source>
</evidence>
<dbReference type="FunFam" id="3.10.20.340:FF:000001">
    <property type="entry name" value="Arginine biosynthesis bifunctional protein ArgJ, chloroplastic"/>
    <property type="match status" value="1"/>
</dbReference>
<evidence type="ECO:0000256" key="1">
    <source>
        <dbReference type="ARBA" id="ARBA00006774"/>
    </source>
</evidence>
<sequence>MQIRHEGHIATPLGFYTDGLHAGLKRFKKDIGLIYSDVPAQTAAVYTQNYFKGAPITVTQASLATSSLTQALIVNSGNANTCTGKKGIADAYAMRAATAAKLQLPVDYVTVASTGVIGVPLNLPRVLDGIAQLDETQSNGHGFQEAILTTDKAVKSVCVTIELDGQTVTVAGVAKGSGMINPNMATLLGFITTDAAIEGVYLDKLLRQTIERSFNQITIDGDTSTNDMVLVMANGRAGNDILCANHPQILQFKAALMYVCEQLSKKVAADGEGATKLIEVNVTGALQQTDARLIAKKVVGSNLVKAAFFGEDGNWGRIIDAIGYAGVPINPDTVDIAISGVTVLKNSEPVIIDEARDLTPVLKAHDITIAVELHLGNEAGTAWGCDLSYEYVKINAAYRT</sequence>
<dbReference type="PATRIC" id="fig|1265861.3.peg.569"/>
<feature type="binding site" evidence="10">
    <location>
        <position position="400"/>
    </location>
    <ligand>
        <name>substrate</name>
    </ligand>
</feature>
<comment type="subcellular location">
    <subcellularLocation>
        <location evidence="10">Cytoplasm</location>
    </subcellularLocation>
</comment>
<keyword evidence="4 10" id="KW-0028">Amino-acid biosynthesis</keyword>
<dbReference type="SUPFAM" id="SSF56266">
    <property type="entry name" value="DmpA/ArgJ-like"/>
    <property type="match status" value="1"/>
</dbReference>
<feature type="binding site" evidence="10">
    <location>
        <position position="175"/>
    </location>
    <ligand>
        <name>substrate</name>
    </ligand>
</feature>
<dbReference type="AlphaFoldDB" id="W7CYG9"/>
<feature type="binding site" evidence="10">
    <location>
        <position position="186"/>
    </location>
    <ligand>
        <name>substrate</name>
    </ligand>
</feature>
<protein>
    <recommendedName>
        <fullName evidence="10">Arginine biosynthesis bifunctional protein ArgJ</fullName>
    </recommendedName>
    <domain>
        <recommendedName>
            <fullName evidence="10">Glutamate N-acetyltransferase</fullName>
            <ecNumber evidence="10">2.3.1.35</ecNumber>
        </recommendedName>
        <alternativeName>
            <fullName evidence="10">Ornithine acetyltransferase</fullName>
            <shortName evidence="10">OATase</shortName>
        </alternativeName>
        <alternativeName>
            <fullName evidence="10">Ornithine transacetylase</fullName>
        </alternativeName>
    </domain>
    <domain>
        <recommendedName>
            <fullName evidence="10">Amino-acid acetyltransferase</fullName>
            <ecNumber evidence="10">2.3.1.1</ecNumber>
        </recommendedName>
        <alternativeName>
            <fullName evidence="10">N-acetylglutamate synthase</fullName>
            <shortName evidence="10">AGSase</shortName>
        </alternativeName>
    </domain>
    <component>
        <recommendedName>
            <fullName evidence="10">Arginine biosynthesis bifunctional protein ArgJ alpha chain</fullName>
        </recommendedName>
    </component>
    <component>
        <recommendedName>
            <fullName evidence="10">Arginine biosynthesis bifunctional protein ArgJ beta chain</fullName>
        </recommendedName>
    </component>
</protein>
<feature type="chain" id="PRO_5023320158" description="Arginine biosynthesis bifunctional protein ArgJ alpha chain" evidence="10">
    <location>
        <begin position="1"/>
        <end position="185"/>
    </location>
</feature>
<dbReference type="PANTHER" id="PTHR23100:SF0">
    <property type="entry name" value="ARGININE BIOSYNTHESIS BIFUNCTIONAL PROTEIN ARGJ, MITOCHONDRIAL"/>
    <property type="match status" value="1"/>
</dbReference>
<dbReference type="GO" id="GO:0005737">
    <property type="term" value="C:cytoplasm"/>
    <property type="evidence" value="ECO:0007669"/>
    <property type="project" value="UniProtKB-SubCell"/>
</dbReference>
<evidence type="ECO:0000256" key="6">
    <source>
        <dbReference type="ARBA" id="ARBA00022813"/>
    </source>
</evidence>
<evidence type="ECO:0000256" key="9">
    <source>
        <dbReference type="ARBA" id="ARBA00049439"/>
    </source>
</evidence>
<keyword evidence="10" id="KW-0963">Cytoplasm</keyword>
<dbReference type="NCBIfam" id="TIGR00120">
    <property type="entry name" value="ArgJ"/>
    <property type="match status" value="1"/>
</dbReference>
<evidence type="ECO:0000256" key="2">
    <source>
        <dbReference type="ARBA" id="ARBA00011475"/>
    </source>
</evidence>
<dbReference type="GO" id="GO:0006592">
    <property type="term" value="P:ornithine biosynthetic process"/>
    <property type="evidence" value="ECO:0007669"/>
    <property type="project" value="TreeGrafter"/>
</dbReference>
<dbReference type="STRING" id="1265861.BCAMP_02910"/>
<dbReference type="Gene3D" id="3.10.20.340">
    <property type="entry name" value="ArgJ beta chain, C-terminal domain"/>
    <property type="match status" value="1"/>
</dbReference>
<feature type="site" description="Cleavage; by autolysis" evidence="10">
    <location>
        <begin position="185"/>
        <end position="186"/>
    </location>
</feature>
<comment type="subunit">
    <text evidence="2 10">Heterotetramer of two alpha and two beta chains.</text>
</comment>
<keyword evidence="5 10" id="KW-0808">Transferase</keyword>
<name>W7CYG9_9LIST</name>
<proteinExistence type="inferred from homology"/>
<evidence type="ECO:0000256" key="10">
    <source>
        <dbReference type="HAMAP-Rule" id="MF_01106"/>
    </source>
</evidence>
<dbReference type="GO" id="GO:0004042">
    <property type="term" value="F:L-glutamate N-acetyltransferase activity"/>
    <property type="evidence" value="ECO:0007669"/>
    <property type="project" value="UniProtKB-UniRule"/>
</dbReference>
<keyword evidence="6 10" id="KW-0068">Autocatalytic cleavage</keyword>
<keyword evidence="8 10" id="KW-0012">Acyltransferase</keyword>
<comment type="similarity">
    <text evidence="1 10">Belongs to the ArgJ family.</text>
</comment>
<evidence type="ECO:0000313" key="12">
    <source>
        <dbReference type="Proteomes" id="UP000019243"/>
    </source>
</evidence>
<evidence type="ECO:0000256" key="3">
    <source>
        <dbReference type="ARBA" id="ARBA00022571"/>
    </source>
</evidence>
<feature type="chain" id="PRO_5023320157" description="Arginine biosynthesis bifunctional protein ArgJ beta chain" evidence="10">
    <location>
        <begin position="186"/>
        <end position="400"/>
    </location>
</feature>
<evidence type="ECO:0000313" key="11">
    <source>
        <dbReference type="EMBL" id="EUJ41795.1"/>
    </source>
</evidence>
<dbReference type="EC" id="2.3.1.35" evidence="10"/>
<comment type="catalytic activity">
    <reaction evidence="9 10">
        <text>N(2)-acetyl-L-ornithine + L-glutamate = N-acetyl-L-glutamate + L-ornithine</text>
        <dbReference type="Rhea" id="RHEA:15349"/>
        <dbReference type="ChEBI" id="CHEBI:29985"/>
        <dbReference type="ChEBI" id="CHEBI:44337"/>
        <dbReference type="ChEBI" id="CHEBI:46911"/>
        <dbReference type="ChEBI" id="CHEBI:57805"/>
        <dbReference type="EC" id="2.3.1.35"/>
    </reaction>
</comment>
<comment type="function">
    <text evidence="10">Catalyzes two activities which are involved in the cyclic version of arginine biosynthesis: the synthesis of N-acetylglutamate from glutamate and acetyl-CoA as the acetyl donor, and of ornithine by transacetylation between N(2)-acetylornithine and glutamate.</text>
</comment>
<dbReference type="EC" id="2.3.1.1" evidence="10"/>
<evidence type="ECO:0000256" key="8">
    <source>
        <dbReference type="ARBA" id="ARBA00023315"/>
    </source>
</evidence>
<dbReference type="Pfam" id="PF01960">
    <property type="entry name" value="ArgJ"/>
    <property type="match status" value="1"/>
</dbReference>
<comment type="catalytic activity">
    <reaction evidence="10">
        <text>L-glutamate + acetyl-CoA = N-acetyl-L-glutamate + CoA + H(+)</text>
        <dbReference type="Rhea" id="RHEA:24292"/>
        <dbReference type="ChEBI" id="CHEBI:15378"/>
        <dbReference type="ChEBI" id="CHEBI:29985"/>
        <dbReference type="ChEBI" id="CHEBI:44337"/>
        <dbReference type="ChEBI" id="CHEBI:57287"/>
        <dbReference type="ChEBI" id="CHEBI:57288"/>
        <dbReference type="EC" id="2.3.1.1"/>
    </reaction>
</comment>
<feature type="active site" description="Nucleophile" evidence="10">
    <location>
        <position position="186"/>
    </location>
</feature>
<dbReference type="CDD" id="cd02152">
    <property type="entry name" value="OAT"/>
    <property type="match status" value="1"/>
</dbReference>
<feature type="binding site" evidence="10">
    <location>
        <position position="149"/>
    </location>
    <ligand>
        <name>substrate</name>
    </ligand>
</feature>
<evidence type="ECO:0000256" key="4">
    <source>
        <dbReference type="ARBA" id="ARBA00022605"/>
    </source>
</evidence>
<comment type="caution">
    <text evidence="11">The sequence shown here is derived from an EMBL/GenBank/DDBJ whole genome shotgun (WGS) entry which is preliminary data.</text>
</comment>
<dbReference type="InterPro" id="IPR002813">
    <property type="entry name" value="Arg_biosynth_ArgJ"/>
</dbReference>
<dbReference type="Proteomes" id="UP000019243">
    <property type="component" value="Unassembled WGS sequence"/>
</dbReference>
<comment type="pathway">
    <text evidence="10">Amino-acid biosynthesis; L-arginine biosynthesis; N(2)-acetyl-L-ornithine from L-glutamate: step 1/4.</text>
</comment>
<dbReference type="HAMAP" id="MF_01106">
    <property type="entry name" value="ArgJ"/>
    <property type="match status" value="1"/>
</dbReference>
<feature type="site" description="Involved in the stabilization of negative charge on the oxyanion by the formation of the oxyanion hole" evidence="10">
    <location>
        <position position="114"/>
    </location>
</feature>
<reference evidence="11 12" key="1">
    <citation type="submission" date="2012-12" db="EMBL/GenBank/DDBJ databases">
        <title>Novel taxa of Listeriaceae from agricultural environments in the United States.</title>
        <authorList>
            <person name="den Bakker H.C."/>
            <person name="Allred A."/>
            <person name="Warchocki S."/>
            <person name="Wright E.M."/>
            <person name="Burrell A."/>
            <person name="Nightingale K.K."/>
            <person name="Kephart D."/>
            <person name="Wiedmann M."/>
        </authorList>
    </citation>
    <scope>NUCLEOTIDE SEQUENCE [LARGE SCALE GENOMIC DNA]</scope>
    <source>
        <strain evidence="11 12">FSL F6-1037</strain>
    </source>
</reference>
<dbReference type="InterPro" id="IPR016117">
    <property type="entry name" value="ArgJ-like_dom_sf"/>
</dbReference>
<keyword evidence="7 10" id="KW-0511">Multifunctional enzyme</keyword>
<dbReference type="InterPro" id="IPR042195">
    <property type="entry name" value="ArgJ_beta_C"/>
</dbReference>
<dbReference type="Gene3D" id="3.60.70.12">
    <property type="entry name" value="L-amino peptidase D-ALA esterase/amidase"/>
    <property type="match status" value="1"/>
</dbReference>